<keyword evidence="3 9" id="KW-0328">Glycosyltransferase</keyword>
<comment type="similarity">
    <text evidence="8">In the C-terminal section; belongs to the anthranilate phosphoribosyltransferase family.</text>
</comment>
<dbReference type="FunFam" id="3.40.1030.10:FF:000002">
    <property type="entry name" value="Anthranilate phosphoribosyltransferase"/>
    <property type="match status" value="1"/>
</dbReference>
<feature type="binding site" evidence="9">
    <location>
        <position position="80"/>
    </location>
    <ligand>
        <name>5-phospho-alpha-D-ribose 1-diphosphate</name>
        <dbReference type="ChEBI" id="CHEBI:58017"/>
    </ligand>
</feature>
<comment type="similarity">
    <text evidence="9">Belongs to the anthranilate phosphoribosyltransferase family.</text>
</comment>
<name>A0A7M2YZX6_9ACTN</name>
<feature type="domain" description="Glycosyl transferase family 3" evidence="10">
    <location>
        <begin position="73"/>
        <end position="323"/>
    </location>
</feature>
<comment type="caution">
    <text evidence="12">The sequence shown here is derived from an EMBL/GenBank/DDBJ whole genome shotgun (WGS) entry which is preliminary data.</text>
</comment>
<feature type="binding site" evidence="9">
    <location>
        <position position="92"/>
    </location>
    <ligand>
        <name>Mg(2+)</name>
        <dbReference type="ChEBI" id="CHEBI:18420"/>
        <label>1</label>
    </ligand>
</feature>
<feature type="binding site" evidence="9">
    <location>
        <position position="225"/>
    </location>
    <ligand>
        <name>Mg(2+)</name>
        <dbReference type="ChEBI" id="CHEBI:18420"/>
        <label>2</label>
    </ligand>
</feature>
<evidence type="ECO:0000256" key="4">
    <source>
        <dbReference type="ARBA" id="ARBA00022679"/>
    </source>
</evidence>
<comment type="cofactor">
    <cofactor evidence="9">
        <name>Mg(2+)</name>
        <dbReference type="ChEBI" id="CHEBI:18420"/>
    </cofactor>
    <text evidence="9">Binds 2 magnesium ions per monomer.</text>
</comment>
<evidence type="ECO:0000256" key="5">
    <source>
        <dbReference type="ARBA" id="ARBA00022822"/>
    </source>
</evidence>
<dbReference type="InterPro" id="IPR017459">
    <property type="entry name" value="Glycosyl_Trfase_fam3_N_dom"/>
</dbReference>
<keyword evidence="13" id="KW-1185">Reference proteome</keyword>
<evidence type="ECO:0000256" key="1">
    <source>
        <dbReference type="ARBA" id="ARBA00004907"/>
    </source>
</evidence>
<evidence type="ECO:0000256" key="8">
    <source>
        <dbReference type="ARBA" id="ARBA00061188"/>
    </source>
</evidence>
<evidence type="ECO:0000256" key="6">
    <source>
        <dbReference type="ARBA" id="ARBA00023141"/>
    </source>
</evidence>
<keyword evidence="9" id="KW-0460">Magnesium</keyword>
<keyword evidence="5 9" id="KW-0822">Tryptophan biosynthesis</keyword>
<comment type="caution">
    <text evidence="9">Lacks conserved residue(s) required for the propagation of feature annotation.</text>
</comment>
<proteinExistence type="inferred from homology"/>
<dbReference type="EMBL" id="QQZY01000002">
    <property type="protein sequence ID" value="RDI75428.1"/>
    <property type="molecule type" value="Genomic_DNA"/>
</dbReference>
<dbReference type="Proteomes" id="UP000254134">
    <property type="component" value="Unassembled WGS sequence"/>
</dbReference>
<keyword evidence="4 9" id="KW-0808">Transferase</keyword>
<evidence type="ECO:0000256" key="7">
    <source>
        <dbReference type="ARBA" id="ARBA00052328"/>
    </source>
</evidence>
<keyword evidence="9" id="KW-0479">Metal-binding</keyword>
<dbReference type="GO" id="GO:0000287">
    <property type="term" value="F:magnesium ion binding"/>
    <property type="evidence" value="ECO:0007669"/>
    <property type="project" value="UniProtKB-UniRule"/>
</dbReference>
<dbReference type="Gene3D" id="1.20.970.10">
    <property type="entry name" value="Transferase, Pyrimidine Nucleoside Phosphorylase, Chain C"/>
    <property type="match status" value="1"/>
</dbReference>
<evidence type="ECO:0000313" key="12">
    <source>
        <dbReference type="EMBL" id="RDI75428.1"/>
    </source>
</evidence>
<dbReference type="GO" id="GO:0000162">
    <property type="term" value="P:L-tryptophan biosynthetic process"/>
    <property type="evidence" value="ECO:0007669"/>
    <property type="project" value="UniProtKB-UniRule"/>
</dbReference>
<feature type="binding site" evidence="9">
    <location>
        <position position="80"/>
    </location>
    <ligand>
        <name>anthranilate</name>
        <dbReference type="ChEBI" id="CHEBI:16567"/>
        <label>1</label>
    </ligand>
</feature>
<dbReference type="InterPro" id="IPR036320">
    <property type="entry name" value="Glycosyl_Trfase_fam3_N_dom_sf"/>
</dbReference>
<feature type="binding site" evidence="9">
    <location>
        <begin position="108"/>
        <end position="116"/>
    </location>
    <ligand>
        <name>5-phospho-alpha-D-ribose 1-diphosphate</name>
        <dbReference type="ChEBI" id="CHEBI:58017"/>
    </ligand>
</feature>
<feature type="binding site" evidence="9">
    <location>
        <position position="88"/>
    </location>
    <ligand>
        <name>5-phospho-alpha-D-ribose 1-diphosphate</name>
        <dbReference type="ChEBI" id="CHEBI:58017"/>
    </ligand>
</feature>
<dbReference type="HAMAP" id="MF_00211">
    <property type="entry name" value="TrpD"/>
    <property type="match status" value="1"/>
</dbReference>
<comment type="pathway">
    <text evidence="1 9">Amino-acid biosynthesis; L-tryptophan biosynthesis; L-tryptophan from chorismate: step 2/5.</text>
</comment>
<evidence type="ECO:0000256" key="3">
    <source>
        <dbReference type="ARBA" id="ARBA00022676"/>
    </source>
</evidence>
<dbReference type="AlphaFoldDB" id="A0A7M2YZX6"/>
<evidence type="ECO:0000256" key="9">
    <source>
        <dbReference type="HAMAP-Rule" id="MF_00211"/>
    </source>
</evidence>
<feature type="binding site" evidence="9">
    <location>
        <position position="166"/>
    </location>
    <ligand>
        <name>anthranilate</name>
        <dbReference type="ChEBI" id="CHEBI:16567"/>
        <label>2</label>
    </ligand>
</feature>
<dbReference type="GO" id="GO:0005829">
    <property type="term" value="C:cytosol"/>
    <property type="evidence" value="ECO:0007669"/>
    <property type="project" value="TreeGrafter"/>
</dbReference>
<accession>A0A7M2YZX6</accession>
<gene>
    <name evidence="9" type="primary">trpD</name>
    <name evidence="12" type="ORF">Gocc_1226</name>
</gene>
<feature type="binding site" evidence="9">
    <location>
        <position position="226"/>
    </location>
    <ligand>
        <name>Mg(2+)</name>
        <dbReference type="ChEBI" id="CHEBI:18420"/>
        <label>2</label>
    </ligand>
</feature>
<evidence type="ECO:0000259" key="10">
    <source>
        <dbReference type="Pfam" id="PF00591"/>
    </source>
</evidence>
<dbReference type="GO" id="GO:0004048">
    <property type="term" value="F:anthranilate phosphoribosyltransferase activity"/>
    <property type="evidence" value="ECO:0007669"/>
    <property type="project" value="UniProtKB-UniRule"/>
</dbReference>
<dbReference type="SUPFAM" id="SSF52418">
    <property type="entry name" value="Nucleoside phosphorylase/phosphoribosyltransferase catalytic domain"/>
    <property type="match status" value="1"/>
</dbReference>
<dbReference type="InterPro" id="IPR005940">
    <property type="entry name" value="Anthranilate_Pribosyl_Tfrase"/>
</dbReference>
<organism evidence="12 13">
    <name type="scientific">Gaiella occulta</name>
    <dbReference type="NCBI Taxonomy" id="1002870"/>
    <lineage>
        <taxon>Bacteria</taxon>
        <taxon>Bacillati</taxon>
        <taxon>Actinomycetota</taxon>
        <taxon>Thermoleophilia</taxon>
        <taxon>Gaiellales</taxon>
        <taxon>Gaiellaceae</taxon>
        <taxon>Gaiella</taxon>
    </lineage>
</organism>
<dbReference type="NCBIfam" id="TIGR01245">
    <property type="entry name" value="trpD"/>
    <property type="match status" value="1"/>
</dbReference>
<comment type="catalytic activity">
    <reaction evidence="7 9">
        <text>N-(5-phospho-beta-D-ribosyl)anthranilate + diphosphate = 5-phospho-alpha-D-ribose 1-diphosphate + anthranilate</text>
        <dbReference type="Rhea" id="RHEA:11768"/>
        <dbReference type="ChEBI" id="CHEBI:16567"/>
        <dbReference type="ChEBI" id="CHEBI:18277"/>
        <dbReference type="ChEBI" id="CHEBI:33019"/>
        <dbReference type="ChEBI" id="CHEBI:58017"/>
        <dbReference type="EC" id="2.4.2.18"/>
    </reaction>
</comment>
<evidence type="ECO:0000256" key="2">
    <source>
        <dbReference type="ARBA" id="ARBA00022605"/>
    </source>
</evidence>
<feature type="binding site" evidence="9">
    <location>
        <position position="226"/>
    </location>
    <ligand>
        <name>Mg(2+)</name>
        <dbReference type="ChEBI" id="CHEBI:18420"/>
        <label>1</label>
    </ligand>
</feature>
<feature type="binding site" evidence="9">
    <location>
        <begin position="83"/>
        <end position="84"/>
    </location>
    <ligand>
        <name>5-phospho-alpha-D-ribose 1-diphosphate</name>
        <dbReference type="ChEBI" id="CHEBI:58017"/>
    </ligand>
</feature>
<reference evidence="13" key="2">
    <citation type="journal article" date="2019" name="MicrobiologyOpen">
        <title>High-quality draft genome sequence of Gaiella occulta isolated from a 150 meter deep mineral water borehole and comparison with the genome sequences of other deep-branching lineages of the phylum Actinobacteria.</title>
        <authorList>
            <person name="Severino R."/>
            <person name="Froufe H.J.C."/>
            <person name="Barroso C."/>
            <person name="Albuquerque L."/>
            <person name="Lobo-da-Cunha A."/>
            <person name="da Costa M.S."/>
            <person name="Egas C."/>
        </authorList>
    </citation>
    <scope>NUCLEOTIDE SEQUENCE [LARGE SCALE GENOMIC DNA]</scope>
    <source>
        <strain evidence="13">F2-233</strain>
    </source>
</reference>
<dbReference type="EC" id="2.4.2.18" evidence="9"/>
<dbReference type="PANTHER" id="PTHR43285:SF2">
    <property type="entry name" value="ANTHRANILATE PHOSPHORIBOSYLTRANSFERASE"/>
    <property type="match status" value="1"/>
</dbReference>
<dbReference type="PANTHER" id="PTHR43285">
    <property type="entry name" value="ANTHRANILATE PHOSPHORIBOSYLTRANSFERASE"/>
    <property type="match status" value="1"/>
</dbReference>
<comment type="subunit">
    <text evidence="9">Homodimer.</text>
</comment>
<dbReference type="UniPathway" id="UPA00035">
    <property type="reaction ID" value="UER00041"/>
</dbReference>
<dbReference type="OrthoDB" id="9806430at2"/>
<dbReference type="Gene3D" id="3.40.1030.10">
    <property type="entry name" value="Nucleoside phosphorylase/phosphoribosyltransferase catalytic domain"/>
    <property type="match status" value="1"/>
</dbReference>
<dbReference type="SUPFAM" id="SSF47648">
    <property type="entry name" value="Nucleoside phosphorylase/phosphoribosyltransferase N-terminal domain"/>
    <property type="match status" value="1"/>
</dbReference>
<dbReference type="Pfam" id="PF02885">
    <property type="entry name" value="Glycos_trans_3N"/>
    <property type="match status" value="1"/>
</dbReference>
<keyword evidence="2 9" id="KW-0028">Amino-acid biosynthesis</keyword>
<feature type="domain" description="Glycosyl transferase family 3 N-terminal" evidence="11">
    <location>
        <begin position="4"/>
        <end position="64"/>
    </location>
</feature>
<feature type="binding site" evidence="9">
    <location>
        <position position="111"/>
    </location>
    <ligand>
        <name>anthranilate</name>
        <dbReference type="ChEBI" id="CHEBI:16567"/>
        <label>1</label>
    </ligand>
</feature>
<feature type="binding site" evidence="9">
    <location>
        <position position="120"/>
    </location>
    <ligand>
        <name>5-phospho-alpha-D-ribose 1-diphosphate</name>
        <dbReference type="ChEBI" id="CHEBI:58017"/>
    </ligand>
</feature>
<feature type="binding site" evidence="9">
    <location>
        <begin position="90"/>
        <end position="93"/>
    </location>
    <ligand>
        <name>5-phospho-alpha-D-ribose 1-diphosphate</name>
        <dbReference type="ChEBI" id="CHEBI:58017"/>
    </ligand>
</feature>
<keyword evidence="6 9" id="KW-0057">Aromatic amino acid biosynthesis</keyword>
<evidence type="ECO:0000313" key="13">
    <source>
        <dbReference type="Proteomes" id="UP000254134"/>
    </source>
</evidence>
<comment type="function">
    <text evidence="9">Catalyzes the transfer of the phosphoribosyl group of 5-phosphorylribose-1-pyrophosphate (PRPP) to anthranilate to yield N-(5'-phosphoribosyl)-anthranilate (PRA).</text>
</comment>
<dbReference type="RefSeq" id="WP_114795634.1">
    <property type="nucleotide sequence ID" value="NZ_QQZY01000002.1"/>
</dbReference>
<dbReference type="Pfam" id="PF00591">
    <property type="entry name" value="Glycos_transf_3"/>
    <property type="match status" value="1"/>
</dbReference>
<protein>
    <recommendedName>
        <fullName evidence="9">Anthranilate phosphoribosyltransferase</fullName>
        <ecNumber evidence="9">2.4.2.18</ecNumber>
    </recommendedName>
</protein>
<reference evidence="12 13" key="1">
    <citation type="submission" date="2018-07" db="EMBL/GenBank/DDBJ databases">
        <title>High-quality-draft genome sequence of Gaiella occulta.</title>
        <authorList>
            <person name="Severino R."/>
            <person name="Froufe H.J.C."/>
            <person name="Rainey F.A."/>
            <person name="Barroso C."/>
            <person name="Albuquerque L."/>
            <person name="Lobo-Da-Cunha A."/>
            <person name="Da Costa M.S."/>
            <person name="Egas C."/>
        </authorList>
    </citation>
    <scope>NUCLEOTIDE SEQUENCE [LARGE SCALE GENOMIC DNA]</scope>
    <source>
        <strain evidence="12 13">F2-233</strain>
    </source>
</reference>
<dbReference type="InterPro" id="IPR000312">
    <property type="entry name" value="Glycosyl_Trfase_fam3"/>
</dbReference>
<sequence>MIQSAIATLVDGRDLSREDARAVMGAVMDGAATPAQIGGLLVALRAKGETAEEITGFAEAMREHVVPVRPARAPLVDVVGTGGDGAGTFNISTAAALVAAAAGAAVAKHGNRAASSACGSADVLEELGIELEQTAGRIARSIDELGFGFMFARAHHPAMRHAAPVRQELGTRTVFNVLGPLANPAGARDGVFGVYSAGLARIYAATLAGLGARRAFVVHGEGGIDELSPVGTSLVVEVIDGDVREWELDPRSLGIYPGDPAALRGGSAADNAATIRAVLGGERGVRRDAVLLNAAGALVAAGVAGDFGEGIGLAAETIDSGAASARLDALVAFSREAI</sequence>
<evidence type="ECO:0000259" key="11">
    <source>
        <dbReference type="Pfam" id="PF02885"/>
    </source>
</evidence>
<dbReference type="InterPro" id="IPR035902">
    <property type="entry name" value="Nuc_phospho_transferase"/>
</dbReference>